<evidence type="ECO:0000256" key="5">
    <source>
        <dbReference type="RuleBase" id="RU362125"/>
    </source>
</evidence>
<dbReference type="PANTHER" id="PTHR43884:SF12">
    <property type="entry name" value="ISOVALERYL-COA DEHYDROGENASE, MITOCHONDRIAL-RELATED"/>
    <property type="match status" value="1"/>
</dbReference>
<evidence type="ECO:0000256" key="4">
    <source>
        <dbReference type="ARBA" id="ARBA00022827"/>
    </source>
</evidence>
<dbReference type="Proteomes" id="UP001595444">
    <property type="component" value="Unassembled WGS sequence"/>
</dbReference>
<dbReference type="InterPro" id="IPR009100">
    <property type="entry name" value="AcylCoA_DH/oxidase_NM_dom_sf"/>
</dbReference>
<comment type="similarity">
    <text evidence="2 5">Belongs to the acyl-CoA dehydrogenase family.</text>
</comment>
<accession>A0ABV7D849</accession>
<dbReference type="InterPro" id="IPR036250">
    <property type="entry name" value="AcylCo_DH-like_C"/>
</dbReference>
<sequence length="381" mass="41626">MQLKRSVSEVYDDTHMQFRDSICKFIAAEISPNLKRWQAEGMVDRSFWLKCGEAGMLCPQIPEEYGGLGLDFSYNAVVAEELGFESFPPAVLVHSDIVADYILEYGTEEQKNRWLPGMVSGAAVGAIAMTEPSTGSDLQAIRTSAKKSGNGFVLNGSKTYITNGKHADVIIVAAKTDPSAGAKGVSLFLVDASLTGVKSGNPLEKIGQHCSDTCELFFEDVHVDESDLLGDEGKGFANLMNQLPQERLSIAIYAQASAQRAFMEAVTFTSERSAFGKKVIEFQNTKFVLADLKTELQVGWAHIDWALARHVSGNLTATEASAAKLWHTEFQWKCCDAALQLHGGAGYMTEYAIAGLWKDARVTRIFGGTNEIMREIIGRSL</sequence>
<reference evidence="10" key="1">
    <citation type="journal article" date="2019" name="Int. J. Syst. Evol. Microbiol.">
        <title>The Global Catalogue of Microorganisms (GCM) 10K type strain sequencing project: providing services to taxonomists for standard genome sequencing and annotation.</title>
        <authorList>
            <consortium name="The Broad Institute Genomics Platform"/>
            <consortium name="The Broad Institute Genome Sequencing Center for Infectious Disease"/>
            <person name="Wu L."/>
            <person name="Ma J."/>
        </authorList>
    </citation>
    <scope>NUCLEOTIDE SEQUENCE [LARGE SCALE GENOMIC DNA]</scope>
    <source>
        <strain evidence="10">KCTC 62164</strain>
    </source>
</reference>
<dbReference type="RefSeq" id="WP_194212999.1">
    <property type="nucleotide sequence ID" value="NZ_CP061205.1"/>
</dbReference>
<comment type="caution">
    <text evidence="9">The sequence shown here is derived from an EMBL/GenBank/DDBJ whole genome shotgun (WGS) entry which is preliminary data.</text>
</comment>
<evidence type="ECO:0000256" key="3">
    <source>
        <dbReference type="ARBA" id="ARBA00022630"/>
    </source>
</evidence>
<comment type="cofactor">
    <cofactor evidence="1 5">
        <name>FAD</name>
        <dbReference type="ChEBI" id="CHEBI:57692"/>
    </cofactor>
</comment>
<keyword evidence="4 5" id="KW-0274">FAD</keyword>
<dbReference type="GO" id="GO:0016491">
    <property type="term" value="F:oxidoreductase activity"/>
    <property type="evidence" value="ECO:0007669"/>
    <property type="project" value="UniProtKB-KW"/>
</dbReference>
<dbReference type="Gene3D" id="2.40.110.10">
    <property type="entry name" value="Butyryl-CoA Dehydrogenase, subunit A, domain 2"/>
    <property type="match status" value="1"/>
</dbReference>
<keyword evidence="5 9" id="KW-0560">Oxidoreductase</keyword>
<protein>
    <submittedName>
        <fullName evidence="9">Acyl-CoA dehydrogenase family protein</fullName>
        <ecNumber evidence="9">1.-.-.-</ecNumber>
    </submittedName>
</protein>
<dbReference type="PANTHER" id="PTHR43884">
    <property type="entry name" value="ACYL-COA DEHYDROGENASE"/>
    <property type="match status" value="1"/>
</dbReference>
<evidence type="ECO:0000313" key="9">
    <source>
        <dbReference type="EMBL" id="MFC3053167.1"/>
    </source>
</evidence>
<organism evidence="9 10">
    <name type="scientific">Kordiimonas pumila</name>
    <dbReference type="NCBI Taxonomy" id="2161677"/>
    <lineage>
        <taxon>Bacteria</taxon>
        <taxon>Pseudomonadati</taxon>
        <taxon>Pseudomonadota</taxon>
        <taxon>Alphaproteobacteria</taxon>
        <taxon>Kordiimonadales</taxon>
        <taxon>Kordiimonadaceae</taxon>
        <taxon>Kordiimonas</taxon>
    </lineage>
</organism>
<dbReference type="SUPFAM" id="SSF47203">
    <property type="entry name" value="Acyl-CoA dehydrogenase C-terminal domain-like"/>
    <property type="match status" value="1"/>
</dbReference>
<dbReference type="Pfam" id="PF02770">
    <property type="entry name" value="Acyl-CoA_dh_M"/>
    <property type="match status" value="1"/>
</dbReference>
<evidence type="ECO:0000259" key="8">
    <source>
        <dbReference type="Pfam" id="PF02771"/>
    </source>
</evidence>
<evidence type="ECO:0000259" key="6">
    <source>
        <dbReference type="Pfam" id="PF00441"/>
    </source>
</evidence>
<keyword evidence="10" id="KW-1185">Reference proteome</keyword>
<dbReference type="InterPro" id="IPR009075">
    <property type="entry name" value="AcylCo_DH/oxidase_C"/>
</dbReference>
<evidence type="ECO:0000313" key="10">
    <source>
        <dbReference type="Proteomes" id="UP001595444"/>
    </source>
</evidence>
<evidence type="ECO:0000259" key="7">
    <source>
        <dbReference type="Pfam" id="PF02770"/>
    </source>
</evidence>
<proteinExistence type="inferred from homology"/>
<dbReference type="Pfam" id="PF02771">
    <property type="entry name" value="Acyl-CoA_dh_N"/>
    <property type="match status" value="1"/>
</dbReference>
<dbReference type="Gene3D" id="1.10.540.10">
    <property type="entry name" value="Acyl-CoA dehydrogenase/oxidase, N-terminal domain"/>
    <property type="match status" value="1"/>
</dbReference>
<keyword evidence="3 5" id="KW-0285">Flavoprotein</keyword>
<feature type="domain" description="Acyl-CoA dehydrogenase/oxidase N-terminal" evidence="8">
    <location>
        <begin position="13"/>
        <end position="121"/>
    </location>
</feature>
<feature type="domain" description="Acyl-CoA oxidase/dehydrogenase middle" evidence="7">
    <location>
        <begin position="126"/>
        <end position="221"/>
    </location>
</feature>
<gene>
    <name evidence="9" type="ORF">ACFOKA_14730</name>
</gene>
<evidence type="ECO:0000256" key="2">
    <source>
        <dbReference type="ARBA" id="ARBA00009347"/>
    </source>
</evidence>
<dbReference type="Gene3D" id="1.20.140.10">
    <property type="entry name" value="Butyryl-CoA Dehydrogenase, subunit A, domain 3"/>
    <property type="match status" value="1"/>
</dbReference>
<dbReference type="EMBL" id="JBHRSL010000010">
    <property type="protein sequence ID" value="MFC3053167.1"/>
    <property type="molecule type" value="Genomic_DNA"/>
</dbReference>
<dbReference type="SUPFAM" id="SSF56645">
    <property type="entry name" value="Acyl-CoA dehydrogenase NM domain-like"/>
    <property type="match status" value="1"/>
</dbReference>
<dbReference type="InterPro" id="IPR046373">
    <property type="entry name" value="Acyl-CoA_Oxase/DH_mid-dom_sf"/>
</dbReference>
<dbReference type="InterPro" id="IPR006091">
    <property type="entry name" value="Acyl-CoA_Oxase/DH_mid-dom"/>
</dbReference>
<dbReference type="Pfam" id="PF00441">
    <property type="entry name" value="Acyl-CoA_dh_1"/>
    <property type="match status" value="1"/>
</dbReference>
<dbReference type="InterPro" id="IPR037069">
    <property type="entry name" value="AcylCoA_DH/ox_N_sf"/>
</dbReference>
<evidence type="ECO:0000256" key="1">
    <source>
        <dbReference type="ARBA" id="ARBA00001974"/>
    </source>
</evidence>
<feature type="domain" description="Acyl-CoA dehydrogenase/oxidase C-terminal" evidence="6">
    <location>
        <begin position="233"/>
        <end position="381"/>
    </location>
</feature>
<name>A0ABV7D849_9PROT</name>
<dbReference type="EC" id="1.-.-.-" evidence="9"/>
<dbReference type="InterPro" id="IPR013786">
    <property type="entry name" value="AcylCoA_DH/ox_N"/>
</dbReference>